<dbReference type="Proteomes" id="UP001519345">
    <property type="component" value="Unassembled WGS sequence"/>
</dbReference>
<keyword evidence="4" id="KW-1185">Reference proteome</keyword>
<dbReference type="RefSeq" id="WP_209461212.1">
    <property type="nucleotide sequence ID" value="NZ_CP110224.1"/>
</dbReference>
<organism evidence="3 4">
    <name type="scientific">Virgibacillus natechei</name>
    <dbReference type="NCBI Taxonomy" id="1216297"/>
    <lineage>
        <taxon>Bacteria</taxon>
        <taxon>Bacillati</taxon>
        <taxon>Bacillota</taxon>
        <taxon>Bacilli</taxon>
        <taxon>Bacillales</taxon>
        <taxon>Bacillaceae</taxon>
        <taxon>Virgibacillus</taxon>
    </lineage>
</organism>
<sequence>MSEENQWYTNKELFEQLNGMRGEFNNLRVEMKETRSLMKQYNGLREEIGIVKEKVEHMEAEKKGRSSVGSGIRNWGGWIISFITLIILLAKFYGGA</sequence>
<proteinExistence type="predicted"/>
<gene>
    <name evidence="3" type="ORF">J2Z83_000055</name>
</gene>
<protein>
    <submittedName>
        <fullName evidence="3">Uncharacterized protein</fullName>
    </submittedName>
</protein>
<keyword evidence="2" id="KW-0472">Membrane</keyword>
<keyword evidence="2" id="KW-1133">Transmembrane helix</keyword>
<evidence type="ECO:0000313" key="3">
    <source>
        <dbReference type="EMBL" id="MBP1967963.1"/>
    </source>
</evidence>
<evidence type="ECO:0000256" key="1">
    <source>
        <dbReference type="SAM" id="Coils"/>
    </source>
</evidence>
<accession>A0ABS4IAP1</accession>
<reference evidence="3 4" key="1">
    <citation type="submission" date="2021-03" db="EMBL/GenBank/DDBJ databases">
        <title>Genomic Encyclopedia of Type Strains, Phase IV (KMG-IV): sequencing the most valuable type-strain genomes for metagenomic binning, comparative biology and taxonomic classification.</title>
        <authorList>
            <person name="Goeker M."/>
        </authorList>
    </citation>
    <scope>NUCLEOTIDE SEQUENCE [LARGE SCALE GENOMIC DNA]</scope>
    <source>
        <strain evidence="3 4">DSM 25609</strain>
    </source>
</reference>
<comment type="caution">
    <text evidence="3">The sequence shown here is derived from an EMBL/GenBank/DDBJ whole genome shotgun (WGS) entry which is preliminary data.</text>
</comment>
<feature type="transmembrane region" description="Helical" evidence="2">
    <location>
        <begin position="75"/>
        <end position="94"/>
    </location>
</feature>
<name>A0ABS4IAP1_9BACI</name>
<feature type="coiled-coil region" evidence="1">
    <location>
        <begin position="10"/>
        <end position="61"/>
    </location>
</feature>
<keyword evidence="1" id="KW-0175">Coiled coil</keyword>
<dbReference type="EMBL" id="JAGGKX010000001">
    <property type="protein sequence ID" value="MBP1967963.1"/>
    <property type="molecule type" value="Genomic_DNA"/>
</dbReference>
<evidence type="ECO:0000313" key="4">
    <source>
        <dbReference type="Proteomes" id="UP001519345"/>
    </source>
</evidence>
<evidence type="ECO:0000256" key="2">
    <source>
        <dbReference type="SAM" id="Phobius"/>
    </source>
</evidence>
<keyword evidence="2" id="KW-0812">Transmembrane</keyword>